<name>A0A816B6T9_9BILA</name>
<protein>
    <submittedName>
        <fullName evidence="2">Uncharacterized protein</fullName>
    </submittedName>
</protein>
<reference evidence="2" key="1">
    <citation type="submission" date="2021-02" db="EMBL/GenBank/DDBJ databases">
        <authorList>
            <person name="Nowell W R."/>
        </authorList>
    </citation>
    <scope>NUCLEOTIDE SEQUENCE</scope>
</reference>
<evidence type="ECO:0000313" key="2">
    <source>
        <dbReference type="EMBL" id="CAF1605029.1"/>
    </source>
</evidence>
<dbReference type="Proteomes" id="UP000682733">
    <property type="component" value="Unassembled WGS sequence"/>
</dbReference>
<keyword evidence="5" id="KW-1185">Reference proteome</keyword>
<gene>
    <name evidence="2" type="ORF">GPM918_LOCUS42697</name>
    <name evidence="1" type="ORF">OVA965_LOCUS16304</name>
    <name evidence="4" type="ORF">SRO942_LOCUS43997</name>
    <name evidence="3" type="ORF">TMI583_LOCUS16315</name>
</gene>
<dbReference type="EMBL" id="CAJOBA010007556">
    <property type="protein sequence ID" value="CAF3805624.1"/>
    <property type="molecule type" value="Genomic_DNA"/>
</dbReference>
<evidence type="ECO:0000313" key="5">
    <source>
        <dbReference type="Proteomes" id="UP000663829"/>
    </source>
</evidence>
<dbReference type="EMBL" id="CAJNOK010007544">
    <property type="protein sequence ID" value="CAF1037410.1"/>
    <property type="molecule type" value="Genomic_DNA"/>
</dbReference>
<dbReference type="EMBL" id="CAJOBC010103189">
    <property type="protein sequence ID" value="CAF4484290.1"/>
    <property type="molecule type" value="Genomic_DNA"/>
</dbReference>
<organism evidence="2 5">
    <name type="scientific">Didymodactylos carnosus</name>
    <dbReference type="NCBI Taxonomy" id="1234261"/>
    <lineage>
        <taxon>Eukaryota</taxon>
        <taxon>Metazoa</taxon>
        <taxon>Spiralia</taxon>
        <taxon>Gnathifera</taxon>
        <taxon>Rotifera</taxon>
        <taxon>Eurotatoria</taxon>
        <taxon>Bdelloidea</taxon>
        <taxon>Philodinida</taxon>
        <taxon>Philodinidae</taxon>
        <taxon>Didymodactylos</taxon>
    </lineage>
</organism>
<sequence length="85" mass="10194">MDGTDDKDESWRNDCSYQERMFDCDEHLCSNDLWSYGEGECINGHGHFVYQPCLVRDDECRCMREYNYQCETSTRYQQWTLPNGL</sequence>
<dbReference type="Proteomes" id="UP000681722">
    <property type="component" value="Unassembled WGS sequence"/>
</dbReference>
<comment type="caution">
    <text evidence="2">The sequence shown here is derived from an EMBL/GenBank/DDBJ whole genome shotgun (WGS) entry which is preliminary data.</text>
</comment>
<evidence type="ECO:0000313" key="1">
    <source>
        <dbReference type="EMBL" id="CAF1037410.1"/>
    </source>
</evidence>
<evidence type="ECO:0000313" key="3">
    <source>
        <dbReference type="EMBL" id="CAF3805624.1"/>
    </source>
</evidence>
<accession>A0A816B6T9</accession>
<proteinExistence type="predicted"/>
<dbReference type="EMBL" id="CAJNOQ010036637">
    <property type="protein sequence ID" value="CAF1605029.1"/>
    <property type="molecule type" value="Genomic_DNA"/>
</dbReference>
<evidence type="ECO:0000313" key="4">
    <source>
        <dbReference type="EMBL" id="CAF4484290.1"/>
    </source>
</evidence>
<dbReference type="Proteomes" id="UP000663829">
    <property type="component" value="Unassembled WGS sequence"/>
</dbReference>
<dbReference type="Proteomes" id="UP000677228">
    <property type="component" value="Unassembled WGS sequence"/>
</dbReference>
<dbReference type="AlphaFoldDB" id="A0A816B6T9"/>